<gene>
    <name evidence="1" type="ORF">Apa02nite_095070</name>
</gene>
<evidence type="ECO:0000313" key="2">
    <source>
        <dbReference type="Proteomes" id="UP000624709"/>
    </source>
</evidence>
<proteinExistence type="predicted"/>
<organism evidence="1 2">
    <name type="scientific">Actinoplanes palleronii</name>
    <dbReference type="NCBI Taxonomy" id="113570"/>
    <lineage>
        <taxon>Bacteria</taxon>
        <taxon>Bacillati</taxon>
        <taxon>Actinomycetota</taxon>
        <taxon>Actinomycetes</taxon>
        <taxon>Micromonosporales</taxon>
        <taxon>Micromonosporaceae</taxon>
        <taxon>Actinoplanes</taxon>
    </lineage>
</organism>
<name>A0ABQ4BRV0_9ACTN</name>
<keyword evidence="2" id="KW-1185">Reference proteome</keyword>
<dbReference type="EMBL" id="BOMS01000172">
    <property type="protein sequence ID" value="GIE73399.1"/>
    <property type="molecule type" value="Genomic_DNA"/>
</dbReference>
<protein>
    <submittedName>
        <fullName evidence="1">Uncharacterized protein</fullName>
    </submittedName>
</protein>
<evidence type="ECO:0000313" key="1">
    <source>
        <dbReference type="EMBL" id="GIE73399.1"/>
    </source>
</evidence>
<dbReference type="Proteomes" id="UP000624709">
    <property type="component" value="Unassembled WGS sequence"/>
</dbReference>
<reference evidence="1 2" key="1">
    <citation type="submission" date="2021-01" db="EMBL/GenBank/DDBJ databases">
        <title>Whole genome shotgun sequence of Actinoplanes palleronii NBRC 14916.</title>
        <authorList>
            <person name="Komaki H."/>
            <person name="Tamura T."/>
        </authorList>
    </citation>
    <scope>NUCLEOTIDE SEQUENCE [LARGE SCALE GENOMIC DNA]</scope>
    <source>
        <strain evidence="1 2">NBRC 14916</strain>
    </source>
</reference>
<sequence>MSLSVRIWIPDENAYAGRRVVDDPPRTETSAGGEFTRHQLWGSTAARRLGATFLPQLGEITLENRGNLMIPPDRLDAFEQECRHLAEHAGELAAATGYEPGYITDRLATIRNAVDRARAANGSILIW</sequence>
<accession>A0ABQ4BRV0</accession>
<comment type="caution">
    <text evidence="1">The sequence shown here is derived from an EMBL/GenBank/DDBJ whole genome shotgun (WGS) entry which is preliminary data.</text>
</comment>